<evidence type="ECO:0000313" key="2">
    <source>
        <dbReference type="Proteomes" id="UP001632038"/>
    </source>
</evidence>
<accession>A0ABD3EFI4</accession>
<gene>
    <name evidence="1" type="ORF">CASFOL_002757</name>
</gene>
<proteinExistence type="predicted"/>
<organism evidence="1 2">
    <name type="scientific">Castilleja foliolosa</name>
    <dbReference type="NCBI Taxonomy" id="1961234"/>
    <lineage>
        <taxon>Eukaryota</taxon>
        <taxon>Viridiplantae</taxon>
        <taxon>Streptophyta</taxon>
        <taxon>Embryophyta</taxon>
        <taxon>Tracheophyta</taxon>
        <taxon>Spermatophyta</taxon>
        <taxon>Magnoliopsida</taxon>
        <taxon>eudicotyledons</taxon>
        <taxon>Gunneridae</taxon>
        <taxon>Pentapetalae</taxon>
        <taxon>asterids</taxon>
        <taxon>lamiids</taxon>
        <taxon>Lamiales</taxon>
        <taxon>Orobanchaceae</taxon>
        <taxon>Pedicularideae</taxon>
        <taxon>Castillejinae</taxon>
        <taxon>Castilleja</taxon>
    </lineage>
</organism>
<dbReference type="AlphaFoldDB" id="A0ABD3EFI4"/>
<dbReference type="Proteomes" id="UP001632038">
    <property type="component" value="Unassembled WGS sequence"/>
</dbReference>
<name>A0ABD3EFI4_9LAMI</name>
<protein>
    <submittedName>
        <fullName evidence="1">Uncharacterized protein</fullName>
    </submittedName>
</protein>
<reference evidence="2" key="1">
    <citation type="journal article" date="2024" name="IScience">
        <title>Strigolactones Initiate the Formation of Haustorium-like Structures in Castilleja.</title>
        <authorList>
            <person name="Buerger M."/>
            <person name="Peterson D."/>
            <person name="Chory J."/>
        </authorList>
    </citation>
    <scope>NUCLEOTIDE SEQUENCE [LARGE SCALE GENOMIC DNA]</scope>
</reference>
<dbReference type="EMBL" id="JAVIJP010000005">
    <property type="protein sequence ID" value="KAL3653076.1"/>
    <property type="molecule type" value="Genomic_DNA"/>
</dbReference>
<evidence type="ECO:0000313" key="1">
    <source>
        <dbReference type="EMBL" id="KAL3653076.1"/>
    </source>
</evidence>
<comment type="caution">
    <text evidence="1">The sequence shown here is derived from an EMBL/GenBank/DDBJ whole genome shotgun (WGS) entry which is preliminary data.</text>
</comment>
<sequence length="82" mass="9334">MTRACDGVIINEDIQMVHGLQDSCSGIGFEKVVEVVGGREIEIVEGEIKIKVSKSEFLWLSPTLLEHHRRSNSAQKRRWWGL</sequence>
<keyword evidence="2" id="KW-1185">Reference proteome</keyword>